<dbReference type="AlphaFoldDB" id="A0A512JPM8"/>
<dbReference type="InterPro" id="IPR011330">
    <property type="entry name" value="Glyco_hydro/deAcase_b/a-brl"/>
</dbReference>
<keyword evidence="1" id="KW-0547">Nucleotide-binding</keyword>
<evidence type="ECO:0000313" key="2">
    <source>
        <dbReference type="EMBL" id="GEP11916.1"/>
    </source>
</evidence>
<dbReference type="GO" id="GO:0005975">
    <property type="term" value="P:carbohydrate metabolic process"/>
    <property type="evidence" value="ECO:0007669"/>
    <property type="project" value="InterPro"/>
</dbReference>
<comment type="function">
    <text evidence="1">Catalyzes the cleavage of 5-oxoproline to form L-glutamate coupled to the hydrolysis of ATP to ADP and inorganic phosphate.</text>
</comment>
<dbReference type="NCBIfam" id="NF003814">
    <property type="entry name" value="PRK05406.1-3"/>
    <property type="match status" value="1"/>
</dbReference>
<comment type="subunit">
    <text evidence="1">Forms a complex composed of PxpA, PxpB and PxpC.</text>
</comment>
<evidence type="ECO:0000313" key="3">
    <source>
        <dbReference type="Proteomes" id="UP000321750"/>
    </source>
</evidence>
<dbReference type="PANTHER" id="PTHR30292">
    <property type="entry name" value="UNCHARACTERIZED PROTEIN YBGL-RELATED"/>
    <property type="match status" value="1"/>
</dbReference>
<gene>
    <name evidence="1" type="primary">pxpA</name>
    <name evidence="2" type="ORF">MGN01_37610</name>
</gene>
<comment type="caution">
    <text evidence="2">The sequence shown here is derived from an EMBL/GenBank/DDBJ whole genome shotgun (WGS) entry which is preliminary data.</text>
</comment>
<dbReference type="Gene3D" id="3.20.20.370">
    <property type="entry name" value="Glycoside hydrolase/deacetylase"/>
    <property type="match status" value="1"/>
</dbReference>
<dbReference type="SUPFAM" id="SSF88713">
    <property type="entry name" value="Glycoside hydrolase/deacetylase"/>
    <property type="match status" value="1"/>
</dbReference>
<dbReference type="PANTHER" id="PTHR30292:SF0">
    <property type="entry name" value="5-OXOPROLINASE SUBUNIT A"/>
    <property type="match status" value="1"/>
</dbReference>
<dbReference type="InterPro" id="IPR005501">
    <property type="entry name" value="LamB/YcsF/PxpA-like"/>
</dbReference>
<keyword evidence="1" id="KW-0067">ATP-binding</keyword>
<evidence type="ECO:0000256" key="1">
    <source>
        <dbReference type="HAMAP-Rule" id="MF_00691"/>
    </source>
</evidence>
<dbReference type="GO" id="GO:0017168">
    <property type="term" value="F:5-oxoprolinase (ATP-hydrolyzing) activity"/>
    <property type="evidence" value="ECO:0007669"/>
    <property type="project" value="UniProtKB-UniRule"/>
</dbReference>
<name>A0A512JPM8_9HYPH</name>
<dbReference type="Proteomes" id="UP000321750">
    <property type="component" value="Unassembled WGS sequence"/>
</dbReference>
<dbReference type="HAMAP" id="MF_00691">
    <property type="entry name" value="PxpA"/>
    <property type="match status" value="1"/>
</dbReference>
<comment type="similarity">
    <text evidence="1">Belongs to the LamB/PxpA family.</text>
</comment>
<dbReference type="EMBL" id="BJZV01000025">
    <property type="protein sequence ID" value="GEP11916.1"/>
    <property type="molecule type" value="Genomic_DNA"/>
</dbReference>
<proteinExistence type="inferred from homology"/>
<comment type="catalytic activity">
    <reaction evidence="1">
        <text>5-oxo-L-proline + ATP + 2 H2O = L-glutamate + ADP + phosphate + H(+)</text>
        <dbReference type="Rhea" id="RHEA:10348"/>
        <dbReference type="ChEBI" id="CHEBI:15377"/>
        <dbReference type="ChEBI" id="CHEBI:15378"/>
        <dbReference type="ChEBI" id="CHEBI:29985"/>
        <dbReference type="ChEBI" id="CHEBI:30616"/>
        <dbReference type="ChEBI" id="CHEBI:43474"/>
        <dbReference type="ChEBI" id="CHEBI:58402"/>
        <dbReference type="ChEBI" id="CHEBI:456216"/>
        <dbReference type="EC" id="3.5.2.9"/>
    </reaction>
</comment>
<keyword evidence="3" id="KW-1185">Reference proteome</keyword>
<accession>A0A512JPM8</accession>
<dbReference type="EC" id="3.5.2.9" evidence="1"/>
<reference evidence="2 3" key="1">
    <citation type="submission" date="2019-07" db="EMBL/GenBank/DDBJ databases">
        <title>Whole genome shotgun sequence of Methylobacterium gnaphalii NBRC 107716.</title>
        <authorList>
            <person name="Hosoyama A."/>
            <person name="Uohara A."/>
            <person name="Ohji S."/>
            <person name="Ichikawa N."/>
        </authorList>
    </citation>
    <scope>NUCLEOTIDE SEQUENCE [LARGE SCALE GENOMIC DNA]</scope>
    <source>
        <strain evidence="2 3">NBRC 107716</strain>
    </source>
</reference>
<keyword evidence="1" id="KW-0378">Hydrolase</keyword>
<organism evidence="2 3">
    <name type="scientific">Methylobacterium gnaphalii</name>
    <dbReference type="NCBI Taxonomy" id="1010610"/>
    <lineage>
        <taxon>Bacteria</taxon>
        <taxon>Pseudomonadati</taxon>
        <taxon>Pseudomonadota</taxon>
        <taxon>Alphaproteobacteria</taxon>
        <taxon>Hyphomicrobiales</taxon>
        <taxon>Methylobacteriaceae</taxon>
        <taxon>Methylobacterium</taxon>
    </lineage>
</organism>
<dbReference type="Pfam" id="PF03746">
    <property type="entry name" value="LamB_YcsF"/>
    <property type="match status" value="1"/>
</dbReference>
<sequence>MEMSGSIDLNADLGEGFGSWRMGDDTALLDIVTSANIACGFHAGDPNIMVETALAAKARGVAIGAHPGFLDIRGFGRNVIRDTPKRIERDVAYQIGALQACAALAGARVTYVKAHGALANLANVEDDVAQAIAGAVAGVDRGLALVVMPGLPAERAAERAGLRTVREVYADRAYADDGTLAPRALDGAVLHDPGAIAERVRRMVEDGAVTTLSGRRIPVAIDTVCVHGDTPGAVAAAAAVRAALESAGLALAPFAPHRMQG</sequence>
<protein>
    <recommendedName>
        <fullName evidence="1">5-oxoprolinase subunit A</fullName>
        <shortName evidence="1">5-OPase subunit A</shortName>
        <ecNumber evidence="1">3.5.2.9</ecNumber>
    </recommendedName>
    <alternativeName>
        <fullName evidence="1">5-oxoprolinase (ATP-hydrolyzing) subunit A</fullName>
    </alternativeName>
</protein>
<dbReference type="CDD" id="cd10787">
    <property type="entry name" value="LamB_YcsF_like"/>
    <property type="match status" value="1"/>
</dbReference>
<dbReference type="NCBIfam" id="NF003816">
    <property type="entry name" value="PRK05406.1-5"/>
    <property type="match status" value="1"/>
</dbReference>
<dbReference type="GO" id="GO:0005524">
    <property type="term" value="F:ATP binding"/>
    <property type="evidence" value="ECO:0007669"/>
    <property type="project" value="UniProtKB-UniRule"/>
</dbReference>